<dbReference type="InParanoid" id="A0A1X7V0L7"/>
<proteinExistence type="predicted"/>
<name>A0A1X7V0L7_AMPQE</name>
<dbReference type="EnsemblMetazoa" id="Aqu2.1.33780_001">
    <property type="protein sequence ID" value="Aqu2.1.33780_001"/>
    <property type="gene ID" value="Aqu2.1.33780"/>
</dbReference>
<feature type="compositionally biased region" description="Acidic residues" evidence="1">
    <location>
        <begin position="86"/>
        <end position="101"/>
    </location>
</feature>
<feature type="compositionally biased region" description="Basic and acidic residues" evidence="1">
    <location>
        <begin position="45"/>
        <end position="69"/>
    </location>
</feature>
<feature type="region of interest" description="Disordered" evidence="1">
    <location>
        <begin position="23"/>
        <end position="101"/>
    </location>
</feature>
<evidence type="ECO:0000313" key="2">
    <source>
        <dbReference type="EnsemblMetazoa" id="Aqu2.1.33780_001"/>
    </source>
</evidence>
<feature type="compositionally biased region" description="Acidic residues" evidence="1">
    <location>
        <begin position="23"/>
        <end position="44"/>
    </location>
</feature>
<evidence type="ECO:0000256" key="1">
    <source>
        <dbReference type="SAM" id="MobiDB-lite"/>
    </source>
</evidence>
<accession>A0A1X7V0L7</accession>
<protein>
    <submittedName>
        <fullName evidence="2">Uncharacterized protein</fullName>
    </submittedName>
</protein>
<reference evidence="2" key="1">
    <citation type="submission" date="2017-05" db="UniProtKB">
        <authorList>
            <consortium name="EnsemblMetazoa"/>
        </authorList>
    </citation>
    <scope>IDENTIFICATION</scope>
</reference>
<organism evidence="2">
    <name type="scientific">Amphimedon queenslandica</name>
    <name type="common">Sponge</name>
    <dbReference type="NCBI Taxonomy" id="400682"/>
    <lineage>
        <taxon>Eukaryota</taxon>
        <taxon>Metazoa</taxon>
        <taxon>Porifera</taxon>
        <taxon>Demospongiae</taxon>
        <taxon>Heteroscleromorpha</taxon>
        <taxon>Haplosclerida</taxon>
        <taxon>Niphatidae</taxon>
        <taxon>Amphimedon</taxon>
    </lineage>
</organism>
<sequence>MYIPIIIISSAIDIPEASPIIDEEEDMDEGAVNEGVGDEEVIEVTDDKVKDEEDEEKGGVMEKGIGDKEEIMDEEDDDKGGRVVDEDIEDEEEVIKEDDKV</sequence>
<dbReference type="AlphaFoldDB" id="A0A1X7V0L7"/>